<evidence type="ECO:0000313" key="6">
    <source>
        <dbReference type="EMBL" id="TDO77678.1"/>
    </source>
</evidence>
<keyword evidence="2" id="KW-0645">Protease</keyword>
<evidence type="ECO:0000256" key="1">
    <source>
        <dbReference type="ARBA" id="ARBA00007074"/>
    </source>
</evidence>
<dbReference type="AlphaFoldDB" id="A0A4R6LG09"/>
<dbReference type="PANTHER" id="PTHR47053:SF1">
    <property type="entry name" value="MUREIN DD-ENDOPEPTIDASE MEPH-RELATED"/>
    <property type="match status" value="1"/>
</dbReference>
<dbReference type="PROSITE" id="PS51935">
    <property type="entry name" value="NLPC_P60"/>
    <property type="match status" value="1"/>
</dbReference>
<reference evidence="6 7" key="1">
    <citation type="submission" date="2019-03" db="EMBL/GenBank/DDBJ databases">
        <title>Subsurface microbial communities from deep shales in Ohio and West Virginia, USA.</title>
        <authorList>
            <person name="Wrighton K."/>
        </authorList>
    </citation>
    <scope>NUCLEOTIDE SEQUENCE [LARGE SCALE GENOMIC DNA]</scope>
    <source>
        <strain evidence="6 7">MA284_T2</strain>
    </source>
</reference>
<name>A0A4R6LG09_9FIRM</name>
<dbReference type="GO" id="GO:0006508">
    <property type="term" value="P:proteolysis"/>
    <property type="evidence" value="ECO:0007669"/>
    <property type="project" value="UniProtKB-KW"/>
</dbReference>
<dbReference type="EMBL" id="SNWX01000032">
    <property type="protein sequence ID" value="TDO77678.1"/>
    <property type="molecule type" value="Genomic_DNA"/>
</dbReference>
<proteinExistence type="inferred from homology"/>
<evidence type="ECO:0000256" key="4">
    <source>
        <dbReference type="ARBA" id="ARBA00022807"/>
    </source>
</evidence>
<evidence type="ECO:0000256" key="3">
    <source>
        <dbReference type="ARBA" id="ARBA00022801"/>
    </source>
</evidence>
<dbReference type="InterPro" id="IPR000064">
    <property type="entry name" value="NLP_P60_dom"/>
</dbReference>
<protein>
    <submittedName>
        <fullName evidence="6">NlpC/P60 family protein</fullName>
    </submittedName>
</protein>
<evidence type="ECO:0000256" key="2">
    <source>
        <dbReference type="ARBA" id="ARBA00022670"/>
    </source>
</evidence>
<dbReference type="Gene3D" id="3.90.1720.10">
    <property type="entry name" value="endopeptidase domain like (from Nostoc punctiforme)"/>
    <property type="match status" value="1"/>
</dbReference>
<sequence>MDLEKYLGKEYKFNGRGEEGYDCLGLVVDVLADNNINLPDNDGEILPPDWMKENPNRLPEGLSLYCDQINKKNKQPLDVVVFEVGGMPRHAGILIDNYRFIHIFDNSKARISKFSKWRKKLHSIWRAR</sequence>
<dbReference type="OrthoDB" id="9808890at2"/>
<comment type="caution">
    <text evidence="6">The sequence shown here is derived from an EMBL/GenBank/DDBJ whole genome shotgun (WGS) entry which is preliminary data.</text>
</comment>
<dbReference type="Proteomes" id="UP000295064">
    <property type="component" value="Unassembled WGS sequence"/>
</dbReference>
<keyword evidence="3" id="KW-0378">Hydrolase</keyword>
<evidence type="ECO:0000313" key="7">
    <source>
        <dbReference type="Proteomes" id="UP000295064"/>
    </source>
</evidence>
<feature type="domain" description="NlpC/P60" evidence="5">
    <location>
        <begin position="1"/>
        <end position="128"/>
    </location>
</feature>
<organism evidence="6 7">
    <name type="scientific">Halanaerobium saccharolyticum</name>
    <dbReference type="NCBI Taxonomy" id="43595"/>
    <lineage>
        <taxon>Bacteria</taxon>
        <taxon>Bacillati</taxon>
        <taxon>Bacillota</taxon>
        <taxon>Clostridia</taxon>
        <taxon>Halanaerobiales</taxon>
        <taxon>Halanaerobiaceae</taxon>
        <taxon>Halanaerobium</taxon>
    </lineage>
</organism>
<dbReference type="GO" id="GO:0008234">
    <property type="term" value="F:cysteine-type peptidase activity"/>
    <property type="evidence" value="ECO:0007669"/>
    <property type="project" value="UniProtKB-KW"/>
</dbReference>
<dbReference type="RefSeq" id="WP_133516062.1">
    <property type="nucleotide sequence ID" value="NZ_SNWX01000032.1"/>
</dbReference>
<comment type="similarity">
    <text evidence="1">Belongs to the peptidase C40 family.</text>
</comment>
<dbReference type="InterPro" id="IPR038765">
    <property type="entry name" value="Papain-like_cys_pep_sf"/>
</dbReference>
<dbReference type="PANTHER" id="PTHR47053">
    <property type="entry name" value="MUREIN DD-ENDOPEPTIDASE MEPH-RELATED"/>
    <property type="match status" value="1"/>
</dbReference>
<accession>A0A4R6LG09</accession>
<gene>
    <name evidence="6" type="ORF">DFR79_13210</name>
</gene>
<dbReference type="Pfam" id="PF00877">
    <property type="entry name" value="NLPC_P60"/>
    <property type="match status" value="1"/>
</dbReference>
<dbReference type="InterPro" id="IPR051202">
    <property type="entry name" value="Peptidase_C40"/>
</dbReference>
<dbReference type="SUPFAM" id="SSF54001">
    <property type="entry name" value="Cysteine proteinases"/>
    <property type="match status" value="1"/>
</dbReference>
<evidence type="ECO:0000259" key="5">
    <source>
        <dbReference type="PROSITE" id="PS51935"/>
    </source>
</evidence>
<keyword evidence="4" id="KW-0788">Thiol protease</keyword>